<organism evidence="1 2">
    <name type="scientific">Sphingomonas oligophenolica</name>
    <dbReference type="NCBI Taxonomy" id="301154"/>
    <lineage>
        <taxon>Bacteria</taxon>
        <taxon>Pseudomonadati</taxon>
        <taxon>Pseudomonadota</taxon>
        <taxon>Alphaproteobacteria</taxon>
        <taxon>Sphingomonadales</taxon>
        <taxon>Sphingomonadaceae</taxon>
        <taxon>Sphingomonas</taxon>
    </lineage>
</organism>
<accession>A0ABU9Y9L1</accession>
<dbReference type="InterPro" id="IPR036514">
    <property type="entry name" value="SGNH_hydro_sf"/>
</dbReference>
<protein>
    <submittedName>
        <fullName evidence="1">HAD-IIIC family phosphatase</fullName>
    </submittedName>
</protein>
<dbReference type="RefSeq" id="WP_343889739.1">
    <property type="nucleotide sequence ID" value="NZ_BAAAEH010000023.1"/>
</dbReference>
<dbReference type="Gene3D" id="3.40.50.1110">
    <property type="entry name" value="SGNH hydrolase"/>
    <property type="match status" value="1"/>
</dbReference>
<proteinExistence type="predicted"/>
<gene>
    <name evidence="1" type="ORF">ABC974_22915</name>
</gene>
<dbReference type="Proteomes" id="UP001419910">
    <property type="component" value="Unassembled WGS sequence"/>
</dbReference>
<name>A0ABU9Y9L1_9SPHN</name>
<dbReference type="NCBIfam" id="TIGR01681">
    <property type="entry name" value="HAD-SF-IIIC"/>
    <property type="match status" value="1"/>
</dbReference>
<dbReference type="InterPro" id="IPR036412">
    <property type="entry name" value="HAD-like_sf"/>
</dbReference>
<dbReference type="Gene3D" id="3.40.50.1000">
    <property type="entry name" value="HAD superfamily/HAD-like"/>
    <property type="match status" value="1"/>
</dbReference>
<dbReference type="EMBL" id="JBDIME010000029">
    <property type="protein sequence ID" value="MEN2792498.1"/>
    <property type="molecule type" value="Genomic_DNA"/>
</dbReference>
<dbReference type="NCBIfam" id="TIGR01686">
    <property type="entry name" value="FkbH"/>
    <property type="match status" value="1"/>
</dbReference>
<dbReference type="InterPro" id="IPR010037">
    <property type="entry name" value="FkbH_domain"/>
</dbReference>
<dbReference type="InterPro" id="IPR023214">
    <property type="entry name" value="HAD_sf"/>
</dbReference>
<evidence type="ECO:0000313" key="1">
    <source>
        <dbReference type="EMBL" id="MEN2792498.1"/>
    </source>
</evidence>
<reference evidence="1 2" key="1">
    <citation type="submission" date="2024-05" db="EMBL/GenBank/DDBJ databases">
        <authorList>
            <person name="Liu Q."/>
            <person name="Xin Y.-H."/>
        </authorList>
    </citation>
    <scope>NUCLEOTIDE SEQUENCE [LARGE SCALE GENOMIC DNA]</scope>
    <source>
        <strain evidence="1 2">CGMCC 1.10181</strain>
    </source>
</reference>
<evidence type="ECO:0000313" key="2">
    <source>
        <dbReference type="Proteomes" id="UP001419910"/>
    </source>
</evidence>
<dbReference type="SUPFAM" id="SSF56784">
    <property type="entry name" value="HAD-like"/>
    <property type="match status" value="1"/>
</dbReference>
<comment type="caution">
    <text evidence="1">The sequence shown here is derived from an EMBL/GenBank/DDBJ whole genome shotgun (WGS) entry which is preliminary data.</text>
</comment>
<dbReference type="InterPro" id="IPR010033">
    <property type="entry name" value="HAD_SF_ppase_IIIC"/>
</dbReference>
<sequence>MYRTWLAPSGDLAADLRQIVAAEGDPTSEILAMKALANRNHDFASMTRLDRAIGKTLDRGGDIPASFQRERLAVLSTSTSGHLAPSIRVACLGRQIVCALYEPDFGQIQQELLDPGSGLHAFAPMTVLFADDPYSLFGTTGLAGIDDAAGAEAAVEDLVSSLRKRWRTVRTSFNAHIIQQLPFNPFVRLLGENESRLPGSPASLIAAFQARLRAACDEDGVDVIDLAHWSARDGLALWHSTALWHRSKQEVHPRCAPLYGDLVARLLAARRGKSAKCLVLDLDNTLWGGVIGDDGLEGIAIGQGSAVGEGHLALQHYAKMLARRGIILAVCSKNDHATAMLPFEQHPDMALRAADIASFVANWTDKAANLRRIASELNIGLDSLVFADDNPFERELIRQELPDVHVAELSDEPSDYAQILADSGWFESVLLTREDLAKTEQYRTNAERRALLDETTDLESYVGALAMELDSAPFTLLEMPRIVQLINKTNQFNLTTRRHGEAAVRKMLDDPDMVTRRFRLTDRFGDNGLIATVIGALQGDDKQTMVLDTWLMSCRVLGRRVEHAILNVMVDAAREVGARRIIGEYLPTERNGLVKSLYSDLGFSLIDQSDDRSRWLLDCSVYQPHPTSIRILG</sequence>
<keyword evidence="2" id="KW-1185">Reference proteome</keyword>